<dbReference type="STRING" id="83784.SAMN05192564_105359"/>
<name>A0A1H4G770_9BURK</name>
<dbReference type="AlphaFoldDB" id="A0A1H4G770"/>
<reference evidence="4" key="1">
    <citation type="submission" date="2016-10" db="EMBL/GenBank/DDBJ databases">
        <authorList>
            <person name="Varghese N."/>
            <person name="Submissions S."/>
        </authorList>
    </citation>
    <scope>NUCLEOTIDE SEQUENCE [LARGE SCALE GENOMIC DNA]</scope>
    <source>
        <strain evidence="4">LMG 24000</strain>
    </source>
</reference>
<evidence type="ECO:0000313" key="4">
    <source>
        <dbReference type="Proteomes" id="UP000198638"/>
    </source>
</evidence>
<gene>
    <name evidence="3" type="ORF">SAMN05192564_105359</name>
</gene>
<keyword evidence="4" id="KW-1185">Reference proteome</keyword>
<dbReference type="PROSITE" id="PS51257">
    <property type="entry name" value="PROKAR_LIPOPROTEIN"/>
    <property type="match status" value="1"/>
</dbReference>
<keyword evidence="2" id="KW-0732">Signal</keyword>
<feature type="transmembrane region" description="Helical" evidence="1">
    <location>
        <begin position="175"/>
        <end position="195"/>
    </location>
</feature>
<accession>A0A1H4G770</accession>
<proteinExistence type="predicted"/>
<evidence type="ECO:0000256" key="1">
    <source>
        <dbReference type="SAM" id="Phobius"/>
    </source>
</evidence>
<keyword evidence="1" id="KW-0472">Membrane</keyword>
<protein>
    <submittedName>
        <fullName evidence="3">MxaA protein</fullName>
    </submittedName>
</protein>
<dbReference type="Proteomes" id="UP000198638">
    <property type="component" value="Unassembled WGS sequence"/>
</dbReference>
<keyword evidence="1" id="KW-1133">Transmembrane helix</keyword>
<evidence type="ECO:0000256" key="2">
    <source>
        <dbReference type="SAM" id="SignalP"/>
    </source>
</evidence>
<dbReference type="EMBL" id="FNRQ01000005">
    <property type="protein sequence ID" value="SEB05445.1"/>
    <property type="molecule type" value="Genomic_DNA"/>
</dbReference>
<evidence type="ECO:0000313" key="3">
    <source>
        <dbReference type="EMBL" id="SEB05445.1"/>
    </source>
</evidence>
<keyword evidence="1" id="KW-0812">Transmembrane</keyword>
<sequence length="303" mass="34136">MIRGRSMAVRPNGGAIALLVAAITLACSGSVCAGDLVTATVEQPRAFGHVLGDVLSQRVLLEIDGHDAGEVTPPSNGRIDVWFERRKPYVETDRDGRRWMVIDYQLINAPETLTEIRLPPIRLTSKSGKLLQVTEWPVSVGPLTPRAAFDAGDLRTLRPDRLVPSAPMAPIKRRLLSVLALLTATLVAWVGWWFWRNRRDAHRLPFALAWQKIQNLKTPDVDSNADAWLCVHRALDETAGQVVHAGALTTLFTPAPYLEPLRPELETFYARSRERFFGNDVGRERFALRDFCRALYRAERRRR</sequence>
<organism evidence="3 4">
    <name type="scientific">Paraburkholderia sartisoli</name>
    <dbReference type="NCBI Taxonomy" id="83784"/>
    <lineage>
        <taxon>Bacteria</taxon>
        <taxon>Pseudomonadati</taxon>
        <taxon>Pseudomonadota</taxon>
        <taxon>Betaproteobacteria</taxon>
        <taxon>Burkholderiales</taxon>
        <taxon>Burkholderiaceae</taxon>
        <taxon>Paraburkholderia</taxon>
    </lineage>
</organism>
<feature type="signal peptide" evidence="2">
    <location>
        <begin position="1"/>
        <end position="33"/>
    </location>
</feature>
<feature type="chain" id="PRO_5011662192" evidence="2">
    <location>
        <begin position="34"/>
        <end position="303"/>
    </location>
</feature>